<name>A0A6J1BHM3_9ROSI</name>
<reference evidence="3" key="1">
    <citation type="submission" date="2025-08" db="UniProtKB">
        <authorList>
            <consortium name="RefSeq"/>
        </authorList>
    </citation>
    <scope>IDENTIFICATION</scope>
    <source>
        <tissue evidence="3">Leaf</tissue>
    </source>
</reference>
<keyword evidence="2" id="KW-1185">Reference proteome</keyword>
<feature type="compositionally biased region" description="Polar residues" evidence="1">
    <location>
        <begin position="107"/>
        <end position="118"/>
    </location>
</feature>
<evidence type="ECO:0000313" key="2">
    <source>
        <dbReference type="Proteomes" id="UP000504621"/>
    </source>
</evidence>
<evidence type="ECO:0000256" key="1">
    <source>
        <dbReference type="SAM" id="MobiDB-lite"/>
    </source>
</evidence>
<gene>
    <name evidence="3" type="primary">LOC110426803</name>
</gene>
<proteinExistence type="predicted"/>
<dbReference type="Proteomes" id="UP000504621">
    <property type="component" value="Unplaced"/>
</dbReference>
<protein>
    <submittedName>
        <fullName evidence="3">Uncharacterized protein LOC110426803</fullName>
    </submittedName>
</protein>
<dbReference type="RefSeq" id="XP_021297784.1">
    <property type="nucleotide sequence ID" value="XM_021442109.1"/>
</dbReference>
<feature type="region of interest" description="Disordered" evidence="1">
    <location>
        <begin position="90"/>
        <end position="118"/>
    </location>
</feature>
<feature type="compositionally biased region" description="Basic and acidic residues" evidence="1">
    <location>
        <begin position="90"/>
        <end position="105"/>
    </location>
</feature>
<sequence length="118" mass="13840">MVHDSSEELTWEAEDEWITVAEYDVKFTQLARYVPYLISTKEMKIRRFVDGLVEPLFKGVSSREFDFYASVVDCAQKIEMRIVKTKIAKDRSKRAKIESHRDFRGNRGSSSTRQPRDT</sequence>
<dbReference type="AlphaFoldDB" id="A0A6J1BHM3"/>
<accession>A0A6J1BHM3</accession>
<evidence type="ECO:0000313" key="3">
    <source>
        <dbReference type="RefSeq" id="XP_021297784.1"/>
    </source>
</evidence>
<dbReference type="OrthoDB" id="1430020at2759"/>
<organism evidence="2 3">
    <name type="scientific">Herrania umbratica</name>
    <dbReference type="NCBI Taxonomy" id="108875"/>
    <lineage>
        <taxon>Eukaryota</taxon>
        <taxon>Viridiplantae</taxon>
        <taxon>Streptophyta</taxon>
        <taxon>Embryophyta</taxon>
        <taxon>Tracheophyta</taxon>
        <taxon>Spermatophyta</taxon>
        <taxon>Magnoliopsida</taxon>
        <taxon>eudicotyledons</taxon>
        <taxon>Gunneridae</taxon>
        <taxon>Pentapetalae</taxon>
        <taxon>rosids</taxon>
        <taxon>malvids</taxon>
        <taxon>Malvales</taxon>
        <taxon>Malvaceae</taxon>
        <taxon>Byttnerioideae</taxon>
        <taxon>Herrania</taxon>
    </lineage>
</organism>
<dbReference type="GeneID" id="110426803"/>